<name>A0ACC2NUR6_9HYME</name>
<accession>A0ACC2NUR6</accession>
<protein>
    <submittedName>
        <fullName evidence="1">Uncharacterized protein</fullName>
    </submittedName>
</protein>
<sequence>MSEQIGNELKQVQQELATDQSLTLRKEDMRERVRASIDPRETLFQDKERNTIVSGVKQGRQTDIVVETNSSVKNEPARFMGDGVSFKAKLIGILEVSEARGDRMCQAALADLKMAIRAAGEHKQRITVHINIDGLRLRDEKNGDCLYHHPVHKISFIAQDMSDSRAFGYIFGSPDTGHRFFGIKTDKAASQVVIAMRDLFQVVFELKKKEIEVAKQHIEHNVLRGATFSMERSSDTKGVPGNDSSLHRTGSDIDRSRKQSGGAVADLLDLQCELRSLQQGIKQMDQMTPDGNKAIEDPFESDPFGDSFANMKIKEQIKPILPPPPSSSKRSHYERQSNIQKTPSSGTSSPANIVNNKTPPPQNSSQWFDKGTEELFNDRETSNSVRKNSSSDEDRDMNVTSSQDGYKQLDIFSELDPLGTGKKKPYVDKKDFFQNLKNPPKRVLKELATVTIDETFQANFLKTSDTVRRGHISNSDDPTNKFDDSEIADLDRMQEKHKEAILKEESISPKPRRESHKRSIQYQSLSVSLPPEESSNLKSTTYPYIMSNSMTTNRFDNRDSNENIQSIMKLPSPKKYSYSSRKAELISDYPGFKSQSLEKSFPVDFSSTSDSPASPLRSCSSGANSRLSSSSAELENVPEPPPRGAGSVLINPPPLPPKKHSSRGGIKPPPRPPYGDGHFHYDFLEREEGSPSPRRRRRGTDSPKQIMRDRFDDDFSPPLPQLPKKSDVASDFSDSGFDCSFSSSQSTTNNKISSEDKKEIIWASLSKDITLSQLTPTYLTDLADNLGVSVSEITSLTIKQLAGCIDSLVQKERAAMKEKSNPEMTTTSPVTAENDEIFSGPESQQAKVIDRVSSQVANEPLFEAKFDQDLKPVDNLSSYDKYAVLRELIEMEQANGNLISEKPDEEGETIASENQEESIDIEDDVQSDGIEDTIESLSHIALKVPSDSEEQTVEVSTYYEMKSSNEQIESPKEPTEDETEAEEQYYSMENSKREELHPEQTPSNTAEPVREDSEISTALSDNFVMTAEEVNELSRMVDKKPDVKNSTSTSSDRYAALREIISETEGLREENNVISTNNDLLSSVAADLQDLFTDDPSHGPSPLTTKPEEPKIDNAKSNVMDIFEEIKLLNSDAHAVKESKVPNADLENVFDAFSGNENEKTAPKDDESWVKFEFTTFPPERPMVEGQSYFEGTSPWSPEDRVEFVREPNIKRPSLRHNSGGSDNEWRDDDGSEGSNGKVRGEPPCCAVWHPRYDVPPCDSRSCFDGPEEDQVFREKVCRKTRGAPWMMGPGYRARDSSPWHDDSRHEEEQRRRHPHRKFPHKDEEELKAYWKCRSKQQPPPRAWNGDREGYWGPDYPHVYEDECGKRRMASWSEEGRFSSQESMGYEDEERWFRREYETGSRRRYPDEDGVYWRPRGPAESDYYKKVPRHYDYPPSWEEEYAPPPPPKHPEEIGISPSRYHQPPSSRKKHWPKRPNSANDGRDMIYSKRSGAVVSRSECSDNDSDPHNMHRPAYRSRSRESYWSSDQEFDNWAERPYWSEGPDAKTSERKQRMSHRHRVRLPPPKSQNSPFEDDFTQGLERGDEVAEPNRVDLPKQPSSPRSPRVREHPRRAHHKSSSSYLDDDLTPTASASSDTSDRPRLSSDLKTTPEDSPRDPKEPGPIENSSVSNLARDAYFNGDSQFDDDAFTFQSELEDQVPEPTGSIAMKNSGRNRYSGARGARSEQYLKKSESVNIFSRENDPFDDDEFFK</sequence>
<evidence type="ECO:0000313" key="1">
    <source>
        <dbReference type="EMBL" id="KAJ8674608.1"/>
    </source>
</evidence>
<reference evidence="1" key="1">
    <citation type="submission" date="2023-04" db="EMBL/GenBank/DDBJ databases">
        <title>A chromosome-level genome assembly of the parasitoid wasp Eretmocerus hayati.</title>
        <authorList>
            <person name="Zhong Y."/>
            <person name="Liu S."/>
            <person name="Liu Y."/>
        </authorList>
    </citation>
    <scope>NUCLEOTIDE SEQUENCE</scope>
    <source>
        <strain evidence="1">ZJU_SS_LIU_2023</strain>
    </source>
</reference>
<evidence type="ECO:0000313" key="2">
    <source>
        <dbReference type="Proteomes" id="UP001239111"/>
    </source>
</evidence>
<dbReference type="Proteomes" id="UP001239111">
    <property type="component" value="Chromosome 3"/>
</dbReference>
<comment type="caution">
    <text evidence="1">The sequence shown here is derived from an EMBL/GenBank/DDBJ whole genome shotgun (WGS) entry which is preliminary data.</text>
</comment>
<keyword evidence="2" id="KW-1185">Reference proteome</keyword>
<organism evidence="1 2">
    <name type="scientific">Eretmocerus hayati</name>
    <dbReference type="NCBI Taxonomy" id="131215"/>
    <lineage>
        <taxon>Eukaryota</taxon>
        <taxon>Metazoa</taxon>
        <taxon>Ecdysozoa</taxon>
        <taxon>Arthropoda</taxon>
        <taxon>Hexapoda</taxon>
        <taxon>Insecta</taxon>
        <taxon>Pterygota</taxon>
        <taxon>Neoptera</taxon>
        <taxon>Endopterygota</taxon>
        <taxon>Hymenoptera</taxon>
        <taxon>Apocrita</taxon>
        <taxon>Proctotrupomorpha</taxon>
        <taxon>Chalcidoidea</taxon>
        <taxon>Aphelinidae</taxon>
        <taxon>Aphelininae</taxon>
        <taxon>Eretmocerus</taxon>
    </lineage>
</organism>
<proteinExistence type="predicted"/>
<gene>
    <name evidence="1" type="ORF">QAD02_005870</name>
</gene>
<dbReference type="EMBL" id="CM056743">
    <property type="protein sequence ID" value="KAJ8674608.1"/>
    <property type="molecule type" value="Genomic_DNA"/>
</dbReference>